<comment type="caution">
    <text evidence="1">The sequence shown here is derived from an EMBL/GenBank/DDBJ whole genome shotgun (WGS) entry which is preliminary data.</text>
</comment>
<dbReference type="Proteomes" id="UP000271256">
    <property type="component" value="Unassembled WGS sequence"/>
</dbReference>
<dbReference type="EMBL" id="RBWE01000001">
    <property type="protein sequence ID" value="RKO65730.1"/>
    <property type="molecule type" value="Genomic_DNA"/>
</dbReference>
<organism evidence="1 2">
    <name type="scientific">Desulfofundulus salinus</name>
    <dbReference type="NCBI Taxonomy" id="2419843"/>
    <lineage>
        <taxon>Bacteria</taxon>
        <taxon>Bacillati</taxon>
        <taxon>Bacillota</taxon>
        <taxon>Clostridia</taxon>
        <taxon>Eubacteriales</taxon>
        <taxon>Peptococcaceae</taxon>
        <taxon>Desulfofundulus</taxon>
    </lineage>
</organism>
<evidence type="ECO:0000313" key="1">
    <source>
        <dbReference type="EMBL" id="RKO65730.1"/>
    </source>
</evidence>
<dbReference type="OrthoDB" id="1726628at2"/>
<accession>A0A494WYN2</accession>
<evidence type="ECO:0000313" key="2">
    <source>
        <dbReference type="Proteomes" id="UP000271256"/>
    </source>
</evidence>
<dbReference type="RefSeq" id="WP_121450202.1">
    <property type="nucleotide sequence ID" value="NZ_RBWE01000001.1"/>
</dbReference>
<sequence length="77" mass="8860">MLKGLKRLDLWIPESHPIWKVPPRMRSAIAREWLDVGGRLAALEEAVARLERKLDREGDTARPVTPLRIDADAFFEI</sequence>
<keyword evidence="2" id="KW-1185">Reference proteome</keyword>
<reference evidence="1 2" key="1">
    <citation type="submission" date="2018-10" db="EMBL/GenBank/DDBJ databases">
        <authorList>
            <person name="Grouzdev D.S."/>
            <person name="Krutkina M.S."/>
            <person name="Tourova T.P."/>
            <person name="Nazina T.N."/>
        </authorList>
    </citation>
    <scope>NUCLEOTIDE SEQUENCE [LARGE SCALE GENOMIC DNA]</scope>
    <source>
        <strain evidence="1 2">435</strain>
    </source>
</reference>
<dbReference type="AlphaFoldDB" id="A0A494WYN2"/>
<proteinExistence type="predicted"/>
<protein>
    <submittedName>
        <fullName evidence="1">Uncharacterized protein</fullName>
    </submittedName>
</protein>
<name>A0A494WYN2_9FIRM</name>
<gene>
    <name evidence="1" type="ORF">D7024_01265</name>
</gene>